<accession>A0ABU9N3U5</accession>
<keyword evidence="1" id="KW-0175">Coiled coil</keyword>
<dbReference type="InterPro" id="IPR007139">
    <property type="entry name" value="DUF349"/>
</dbReference>
<dbReference type="Pfam" id="PF03993">
    <property type="entry name" value="DUF349"/>
    <property type="match status" value="5"/>
</dbReference>
<protein>
    <submittedName>
        <fullName evidence="3">DUF349 domain-containing protein</fullName>
    </submittedName>
</protein>
<name>A0ABU9N3U5_9FLAO</name>
<feature type="region of interest" description="Disordered" evidence="2">
    <location>
        <begin position="1"/>
        <end position="39"/>
    </location>
</feature>
<dbReference type="EMBL" id="JBCGDO010000007">
    <property type="protein sequence ID" value="MEM0542387.1"/>
    <property type="molecule type" value="Genomic_DNA"/>
</dbReference>
<comment type="caution">
    <text evidence="3">The sequence shown here is derived from an EMBL/GenBank/DDBJ whole genome shotgun (WGS) entry which is preliminary data.</text>
</comment>
<evidence type="ECO:0000256" key="2">
    <source>
        <dbReference type="SAM" id="MobiDB-lite"/>
    </source>
</evidence>
<dbReference type="Proteomes" id="UP001460072">
    <property type="component" value="Unassembled WGS sequence"/>
</dbReference>
<feature type="coiled-coil region" evidence="1">
    <location>
        <begin position="668"/>
        <end position="736"/>
    </location>
</feature>
<organism evidence="3 4">
    <name type="scientific">Flavobacterium aureirubrum</name>
    <dbReference type="NCBI Taxonomy" id="3133147"/>
    <lineage>
        <taxon>Bacteria</taxon>
        <taxon>Pseudomonadati</taxon>
        <taxon>Bacteroidota</taxon>
        <taxon>Flavobacteriia</taxon>
        <taxon>Flavobacteriales</taxon>
        <taxon>Flavobacteriaceae</taxon>
        <taxon>Flavobacterium</taxon>
    </lineage>
</organism>
<evidence type="ECO:0000313" key="3">
    <source>
        <dbReference type="EMBL" id="MEM0542387.1"/>
    </source>
</evidence>
<keyword evidence="4" id="KW-1185">Reference proteome</keyword>
<feature type="compositionally biased region" description="Polar residues" evidence="2">
    <location>
        <begin position="16"/>
        <end position="36"/>
    </location>
</feature>
<evidence type="ECO:0000256" key="1">
    <source>
        <dbReference type="SAM" id="Coils"/>
    </source>
</evidence>
<sequence>MLEEKNDNLQDADGSVINNSSEFSATEALNQASSSEENIETALEVEIPKEETITPVPDTSTEKVVAILTQELTEDEIELATEIRELVEETVENTDEAPVEETRFNENSINSSVKELANDNAIVVIAADENIAYTENQFVINAIEQVNAEESEDETLKDRHEIPMLDYEALSMEQLVDELGHLVTIEKVMSVKDHVEELKKSFLSKYHHFIEEKKEEFLAETQSNETEPKEDFHYHFPLKIKFDQLYTQYRNTLNNHFKSLQNNLKANLENRLSIVEELKNLVHSQDSIPVTLKKFNDLRDRWKVAGPIPKDKYNHVWNNYHFHLENFYDILHLDREIRDLDFKHNLVQKLKIIERVEELIKEDDINKAFRELQDLHRIWKEEVGPVSREHRDEIWNRFSELTKQMHDKREVLFEKLREVETNNLVKKKELIEQIEVLAQEKVSSHTAWLAQVAKVEVLRDEFFKTGKVPSEVNEATWTAFKNAVRDFNSLKNSFYKEIKKDQNDNLSRKQALVAKAIELKDSTDFAATTPLMKQIQEEWKTIGHVPRKFSDKLWTDFRTACNQYFEKLKEERSESNAEELEAFEKKKEYLEKLKSFELIGEHKSDLDSIKAHIETWKSFGKVPFARRHIEGKFNKILDALFEKLTLSRKDNEMARYANKLDHLAGTDSRKLDNEKVFIMRRIEEAQSEIFQLENNIQFFGRAKADNPMVKEVLKNIELKKEELATWKEKLKQLKNFKIE</sequence>
<proteinExistence type="predicted"/>
<reference evidence="3 4" key="1">
    <citation type="submission" date="2024-03" db="EMBL/GenBank/DDBJ databases">
        <title>Two novel species of the genus Flavobacterium exhibiting potentially degradation of complex polysaccharides.</title>
        <authorList>
            <person name="Lian X."/>
        </authorList>
    </citation>
    <scope>NUCLEOTIDE SEQUENCE [LARGE SCALE GENOMIC DNA]</scope>
    <source>
        <strain evidence="4">j3</strain>
    </source>
</reference>
<evidence type="ECO:0000313" key="4">
    <source>
        <dbReference type="Proteomes" id="UP001460072"/>
    </source>
</evidence>
<gene>
    <name evidence="3" type="ORF">WFZ85_07140</name>
</gene>
<dbReference type="RefSeq" id="WP_342695607.1">
    <property type="nucleotide sequence ID" value="NZ_JBCGDO010000007.1"/>
</dbReference>